<feature type="region of interest" description="Disordered" evidence="1">
    <location>
        <begin position="129"/>
        <end position="152"/>
    </location>
</feature>
<evidence type="ECO:0000313" key="3">
    <source>
        <dbReference type="Proteomes" id="UP001341840"/>
    </source>
</evidence>
<proteinExistence type="predicted"/>
<organism evidence="2 3">
    <name type="scientific">Stylosanthes scabra</name>
    <dbReference type="NCBI Taxonomy" id="79078"/>
    <lineage>
        <taxon>Eukaryota</taxon>
        <taxon>Viridiplantae</taxon>
        <taxon>Streptophyta</taxon>
        <taxon>Embryophyta</taxon>
        <taxon>Tracheophyta</taxon>
        <taxon>Spermatophyta</taxon>
        <taxon>Magnoliopsida</taxon>
        <taxon>eudicotyledons</taxon>
        <taxon>Gunneridae</taxon>
        <taxon>Pentapetalae</taxon>
        <taxon>rosids</taxon>
        <taxon>fabids</taxon>
        <taxon>Fabales</taxon>
        <taxon>Fabaceae</taxon>
        <taxon>Papilionoideae</taxon>
        <taxon>50 kb inversion clade</taxon>
        <taxon>dalbergioids sensu lato</taxon>
        <taxon>Dalbergieae</taxon>
        <taxon>Pterocarpus clade</taxon>
        <taxon>Stylosanthes</taxon>
    </lineage>
</organism>
<evidence type="ECO:0000313" key="2">
    <source>
        <dbReference type="EMBL" id="MED6170789.1"/>
    </source>
</evidence>
<dbReference type="EMBL" id="JASCZI010151195">
    <property type="protein sequence ID" value="MED6170789.1"/>
    <property type="molecule type" value="Genomic_DNA"/>
</dbReference>
<evidence type="ECO:0000256" key="1">
    <source>
        <dbReference type="SAM" id="MobiDB-lite"/>
    </source>
</evidence>
<protein>
    <submittedName>
        <fullName evidence="2">Uncharacterized protein</fullName>
    </submittedName>
</protein>
<feature type="region of interest" description="Disordered" evidence="1">
    <location>
        <begin position="1"/>
        <end position="79"/>
    </location>
</feature>
<reference evidence="2 3" key="1">
    <citation type="journal article" date="2023" name="Plants (Basel)">
        <title>Bridging the Gap: Combining Genomics and Transcriptomics Approaches to Understand Stylosanthes scabra, an Orphan Legume from the Brazilian Caatinga.</title>
        <authorList>
            <person name="Ferreira-Neto J.R.C."/>
            <person name="da Silva M.D."/>
            <person name="Binneck E."/>
            <person name="de Melo N.F."/>
            <person name="da Silva R.H."/>
            <person name="de Melo A.L.T.M."/>
            <person name="Pandolfi V."/>
            <person name="Bustamante F.O."/>
            <person name="Brasileiro-Vidal A.C."/>
            <person name="Benko-Iseppon A.M."/>
        </authorList>
    </citation>
    <scope>NUCLEOTIDE SEQUENCE [LARGE SCALE GENOMIC DNA]</scope>
    <source>
        <tissue evidence="2">Leaves</tissue>
    </source>
</reference>
<gene>
    <name evidence="2" type="ORF">PIB30_034475</name>
</gene>
<feature type="compositionally biased region" description="Basic residues" evidence="1">
    <location>
        <begin position="1"/>
        <end position="13"/>
    </location>
</feature>
<sequence length="152" mass="17230">MARKTMTRRRLHRTSSPSSEHKPSPPPSLRGHRRRMASLEPKPSPPRSSRGKRPLEEDEAVPPSPTTQPHHHAFPTPHSPNAVVHSYLNHHRGSAALWCLLLLLLQRRKNKRELLTLIRSGAMPPSLQIVTDSPLHSPRRPRWLLPPVTPPP</sequence>
<dbReference type="Proteomes" id="UP001341840">
    <property type="component" value="Unassembled WGS sequence"/>
</dbReference>
<comment type="caution">
    <text evidence="2">The sequence shown here is derived from an EMBL/GenBank/DDBJ whole genome shotgun (WGS) entry which is preliminary data.</text>
</comment>
<accession>A0ABU6VCJ7</accession>
<name>A0ABU6VCJ7_9FABA</name>
<keyword evidence="3" id="KW-1185">Reference proteome</keyword>